<protein>
    <submittedName>
        <fullName evidence="3">Uncharacterized protein</fullName>
    </submittedName>
</protein>
<keyword evidence="2" id="KW-0812">Transmembrane</keyword>
<evidence type="ECO:0000256" key="2">
    <source>
        <dbReference type="SAM" id="Phobius"/>
    </source>
</evidence>
<dbReference type="AlphaFoldDB" id="A0A2T5U907"/>
<comment type="caution">
    <text evidence="3">The sequence shown here is derived from an EMBL/GenBank/DDBJ whole genome shotgun (WGS) entry which is preliminary data.</text>
</comment>
<organism evidence="3 4">
    <name type="scientific">Sphingomonas faeni</name>
    <dbReference type="NCBI Taxonomy" id="185950"/>
    <lineage>
        <taxon>Bacteria</taxon>
        <taxon>Pseudomonadati</taxon>
        <taxon>Pseudomonadota</taxon>
        <taxon>Alphaproteobacteria</taxon>
        <taxon>Sphingomonadales</taxon>
        <taxon>Sphingomonadaceae</taxon>
        <taxon>Sphingomonas</taxon>
    </lineage>
</organism>
<evidence type="ECO:0000256" key="1">
    <source>
        <dbReference type="SAM" id="MobiDB-lite"/>
    </source>
</evidence>
<sequence length="226" mass="24604">MTAAATTADRATALDSTSPRASLGYSVYRRFIDGIWHVEGSLALVPGDSADDAFDRLDPLFQQTGTTRDRAGNSLTFRKQGQPAQDKMAVFDGGVLRIEPGAAGLVLRYRLASRALLFCFLAPLLFLAFAQATIVLGKFEQARTEAKGKKPEVKKPPVVLNPIDKALGAPEPDPPKKKSKKDEDDKKPSPTPAYVFAGMFAALYAVGRVLEDRRIKALFRRRLLGA</sequence>
<evidence type="ECO:0000313" key="3">
    <source>
        <dbReference type="EMBL" id="PTW47948.1"/>
    </source>
</evidence>
<feature type="compositionally biased region" description="Basic and acidic residues" evidence="1">
    <location>
        <begin position="173"/>
        <end position="188"/>
    </location>
</feature>
<feature type="transmembrane region" description="Helical" evidence="2">
    <location>
        <begin position="115"/>
        <end position="136"/>
    </location>
</feature>
<dbReference type="Proteomes" id="UP000244013">
    <property type="component" value="Unassembled WGS sequence"/>
</dbReference>
<accession>A0A2T5U907</accession>
<proteinExistence type="predicted"/>
<evidence type="ECO:0000313" key="4">
    <source>
        <dbReference type="Proteomes" id="UP000244013"/>
    </source>
</evidence>
<dbReference type="EMBL" id="QAYE01000002">
    <property type="protein sequence ID" value="PTW47948.1"/>
    <property type="molecule type" value="Genomic_DNA"/>
</dbReference>
<name>A0A2T5U907_9SPHN</name>
<feature type="transmembrane region" description="Helical" evidence="2">
    <location>
        <begin position="193"/>
        <end position="210"/>
    </location>
</feature>
<keyword evidence="2" id="KW-0472">Membrane</keyword>
<feature type="region of interest" description="Disordered" evidence="1">
    <location>
        <begin position="161"/>
        <end position="190"/>
    </location>
</feature>
<dbReference type="GeneID" id="91005077"/>
<dbReference type="RefSeq" id="WP_244186781.1">
    <property type="nucleotide sequence ID" value="NZ_QAYE01000002.1"/>
</dbReference>
<keyword evidence="2" id="KW-1133">Transmembrane helix</keyword>
<gene>
    <name evidence="3" type="ORF">C8J25_10237</name>
</gene>
<reference evidence="3 4" key="1">
    <citation type="submission" date="2018-04" db="EMBL/GenBank/DDBJ databases">
        <title>Genomic Encyclopedia of Type Strains, Phase III (KMG-III): the genomes of soil and plant-associated and newly described type strains.</title>
        <authorList>
            <person name="Whitman W."/>
        </authorList>
    </citation>
    <scope>NUCLEOTIDE SEQUENCE [LARGE SCALE GENOMIC DNA]</scope>
    <source>
        <strain evidence="3 4">MA-olki</strain>
    </source>
</reference>